<feature type="transmembrane region" description="Helical" evidence="6">
    <location>
        <begin position="202"/>
        <end position="222"/>
    </location>
</feature>
<dbReference type="GO" id="GO:0001731">
    <property type="term" value="P:formation of translation preinitiation complex"/>
    <property type="evidence" value="ECO:0007669"/>
    <property type="project" value="InterPro"/>
</dbReference>
<reference evidence="8" key="1">
    <citation type="journal article" date="2020" name="Ecol. Evol.">
        <title>Genome structure and content of the rice root-knot nematode (Meloidogyne graminicola).</title>
        <authorList>
            <person name="Phan N.T."/>
            <person name="Danchin E.G.J."/>
            <person name="Klopp C."/>
            <person name="Perfus-Barbeoch L."/>
            <person name="Kozlowski D.K."/>
            <person name="Koutsovoulos G.D."/>
            <person name="Lopez-Roques C."/>
            <person name="Bouchez O."/>
            <person name="Zahm M."/>
            <person name="Besnard G."/>
            <person name="Bellafiore S."/>
        </authorList>
    </citation>
    <scope>NUCLEOTIDE SEQUENCE</scope>
    <source>
        <strain evidence="8">VN-18</strain>
    </source>
</reference>
<evidence type="ECO:0000259" key="7">
    <source>
        <dbReference type="Pfam" id="PF26292"/>
    </source>
</evidence>
<keyword evidence="3 6" id="KW-1133">Transmembrane helix</keyword>
<evidence type="ECO:0000256" key="5">
    <source>
        <dbReference type="SAM" id="MobiDB-lite"/>
    </source>
</evidence>
<dbReference type="OrthoDB" id="199771at2759"/>
<evidence type="ECO:0000256" key="4">
    <source>
        <dbReference type="ARBA" id="ARBA00023136"/>
    </source>
</evidence>
<feature type="transmembrane region" description="Helical" evidence="6">
    <location>
        <begin position="105"/>
        <end position="129"/>
    </location>
</feature>
<feature type="transmembrane region" description="Helical" evidence="6">
    <location>
        <begin position="61"/>
        <end position="81"/>
    </location>
</feature>
<feature type="transmembrane region" description="Helical" evidence="6">
    <location>
        <begin position="291"/>
        <end position="311"/>
    </location>
</feature>
<feature type="transmembrane region" description="Helical" evidence="6">
    <location>
        <begin position="263"/>
        <end position="285"/>
    </location>
</feature>
<dbReference type="AlphaFoldDB" id="A0A8S9ZH19"/>
<dbReference type="SUPFAM" id="SSF88697">
    <property type="entry name" value="PUA domain-like"/>
    <property type="match status" value="1"/>
</dbReference>
<dbReference type="Pfam" id="PF26292">
    <property type="entry name" value="PUA_elF2D"/>
    <property type="match status" value="1"/>
</dbReference>
<evidence type="ECO:0000256" key="3">
    <source>
        <dbReference type="ARBA" id="ARBA00022989"/>
    </source>
</evidence>
<dbReference type="GO" id="GO:0003743">
    <property type="term" value="F:translation initiation factor activity"/>
    <property type="evidence" value="ECO:0007669"/>
    <property type="project" value="InterPro"/>
</dbReference>
<dbReference type="InterPro" id="IPR019408">
    <property type="entry name" value="7TM_GPCR_serpentine_rcpt_Srab"/>
</dbReference>
<comment type="caution">
    <text evidence="8">The sequence shown here is derived from an EMBL/GenBank/DDBJ whole genome shotgun (WGS) entry which is preliminary data.</text>
</comment>
<evidence type="ECO:0000313" key="8">
    <source>
        <dbReference type="EMBL" id="KAF7632607.1"/>
    </source>
</evidence>
<comment type="subcellular location">
    <subcellularLocation>
        <location evidence="1">Membrane</location>
        <topology evidence="1">Multi-pass membrane protein</topology>
    </subcellularLocation>
</comment>
<sequence length="705" mass="80879">MDLDNITTSNNCILAKDIILSTYAQVARIIMILFNTVPIILFVFLILVYKRYRLALHGNLKIIYIFIVFNSICIIIGYFLVELRNIFLTISDPSGSNPCAMLCPLWYALITRGFFGFMFSFSLPLLHFCAMLERWRATKLAKNYENEGNYFGILIVISVMLISLIYLIIYVYIVLDDFNMEWNKMLAYNATVTVRSNILTIYQSYFMLFFLALTALGDYLLLRKNGRLRKMVFITNANQQTQSNGYSLAENYQFNENLLAIRFILPLDIAYGLSYSIYFGLVIILRSFQPIIPFSVFLANYNLITIIFSRLNVRKKLKKSTIFELFDISSVSMNSSLLNKNPVEESEYCFTENFKPVIPSQSPNNSSVPIDTSFENKKPDKMQRLLDELEEEFEKQNAGKAEGKKEAPPRRSYKLSPINPIKRSIARRKILQIIPETPEKQNENSQKGEKDNSFEVVKQTPIGKISSVYFLWSHPTIFPTLNILHSTFGFLQKGADLMLPGIELINQFPIFEENSIVAISTINQNKEVGGEGISTICGPMAVGRALFSSEEMKQKRETGQKGKAVEILHIFGDYLWEFGSKRSFPQFIDKCPTQQPSPDVELTDNLNILLNDCKDLKLEDDLLQMVVKYFLPDIFPTKIIVQKLCEAMTKAILVKTAEGKELIYRGKVPYIEFKVNEVTELLIEYGILKKFIKGIDLGIKEKKKK</sequence>
<feature type="domain" description="Eukaryotic translation initiation factor 2D-like PUA RNA-binding" evidence="7">
    <location>
        <begin position="479"/>
        <end position="573"/>
    </location>
</feature>
<evidence type="ECO:0000256" key="1">
    <source>
        <dbReference type="ARBA" id="ARBA00004141"/>
    </source>
</evidence>
<dbReference type="InterPro" id="IPR039757">
    <property type="entry name" value="EIF2D"/>
</dbReference>
<feature type="region of interest" description="Disordered" evidence="5">
    <location>
        <begin position="433"/>
        <end position="455"/>
    </location>
</feature>
<proteinExistence type="predicted"/>
<keyword evidence="4 6" id="KW-0472">Membrane</keyword>
<feature type="transmembrane region" description="Helical" evidence="6">
    <location>
        <begin position="150"/>
        <end position="175"/>
    </location>
</feature>
<feature type="compositionally biased region" description="Basic and acidic residues" evidence="5">
    <location>
        <begin position="437"/>
        <end position="453"/>
    </location>
</feature>
<dbReference type="GO" id="GO:0016020">
    <property type="term" value="C:membrane"/>
    <property type="evidence" value="ECO:0007669"/>
    <property type="project" value="UniProtKB-SubCell"/>
</dbReference>
<keyword evidence="2 6" id="KW-0812">Transmembrane</keyword>
<feature type="compositionally biased region" description="Basic and acidic residues" evidence="5">
    <location>
        <begin position="394"/>
        <end position="409"/>
    </location>
</feature>
<dbReference type="Gene3D" id="3.10.400.20">
    <property type="match status" value="1"/>
</dbReference>
<keyword evidence="9" id="KW-1185">Reference proteome</keyword>
<dbReference type="PANTHER" id="PTHR12217">
    <property type="entry name" value="EUKARYOTIC TRANSLATION INITIATION FACTOR 2D"/>
    <property type="match status" value="1"/>
</dbReference>
<evidence type="ECO:0000313" key="9">
    <source>
        <dbReference type="Proteomes" id="UP000605970"/>
    </source>
</evidence>
<dbReference type="PANTHER" id="PTHR12217:SF4">
    <property type="entry name" value="EUKARYOTIC TRANSLATION INITIATION FACTOR 2D"/>
    <property type="match status" value="1"/>
</dbReference>
<protein>
    <recommendedName>
        <fullName evidence="7">Eukaryotic translation initiation factor 2D-like PUA RNA-binding domain-containing protein</fullName>
    </recommendedName>
</protein>
<gene>
    <name evidence="8" type="ORF">Mgra_00007982</name>
</gene>
<dbReference type="CDD" id="cd21156">
    <property type="entry name" value="PUA_eIF2d-like"/>
    <property type="match status" value="1"/>
</dbReference>
<feature type="region of interest" description="Disordered" evidence="5">
    <location>
        <begin position="394"/>
        <end position="416"/>
    </location>
</feature>
<dbReference type="InterPro" id="IPR015947">
    <property type="entry name" value="PUA-like_sf"/>
</dbReference>
<dbReference type="Pfam" id="PF10292">
    <property type="entry name" value="7TM_GPCR_Srab"/>
    <property type="match status" value="1"/>
</dbReference>
<accession>A0A8S9ZH19</accession>
<evidence type="ECO:0000256" key="6">
    <source>
        <dbReference type="SAM" id="Phobius"/>
    </source>
</evidence>
<organism evidence="8 9">
    <name type="scientific">Meloidogyne graminicola</name>
    <dbReference type="NCBI Taxonomy" id="189291"/>
    <lineage>
        <taxon>Eukaryota</taxon>
        <taxon>Metazoa</taxon>
        <taxon>Ecdysozoa</taxon>
        <taxon>Nematoda</taxon>
        <taxon>Chromadorea</taxon>
        <taxon>Rhabditida</taxon>
        <taxon>Tylenchina</taxon>
        <taxon>Tylenchomorpha</taxon>
        <taxon>Tylenchoidea</taxon>
        <taxon>Meloidogynidae</taxon>
        <taxon>Meloidogyninae</taxon>
        <taxon>Meloidogyne</taxon>
    </lineage>
</organism>
<feature type="transmembrane region" description="Helical" evidence="6">
    <location>
        <begin position="29"/>
        <end position="49"/>
    </location>
</feature>
<dbReference type="PROSITE" id="PS50890">
    <property type="entry name" value="PUA"/>
    <property type="match status" value="1"/>
</dbReference>
<dbReference type="EMBL" id="JABEBT010000098">
    <property type="protein sequence ID" value="KAF7632607.1"/>
    <property type="molecule type" value="Genomic_DNA"/>
</dbReference>
<dbReference type="Proteomes" id="UP000605970">
    <property type="component" value="Unassembled WGS sequence"/>
</dbReference>
<evidence type="ECO:0000256" key="2">
    <source>
        <dbReference type="ARBA" id="ARBA00022692"/>
    </source>
</evidence>
<dbReference type="InterPro" id="IPR048248">
    <property type="entry name" value="PUA_eIF2d-like"/>
</dbReference>
<name>A0A8S9ZH19_9BILA</name>